<gene>
    <name evidence="1" type="ORF">EJF14_60114</name>
</gene>
<dbReference type="EMBL" id="CP038489">
    <property type="protein sequence ID" value="QFZ29604.1"/>
    <property type="molecule type" value="Genomic_DNA"/>
</dbReference>
<reference evidence="2" key="1">
    <citation type="journal article" date="2019" name="MBio">
        <title>Comparative genomics for the elucidation of multidrug resistance (MDR) in Candida lusitaniae.</title>
        <authorList>
            <person name="Kannan A."/>
            <person name="Asner S.A."/>
            <person name="Trachsel E."/>
            <person name="Kelly S."/>
            <person name="Parker J."/>
            <person name="Sanglard D."/>
        </authorList>
    </citation>
    <scope>NUCLEOTIDE SEQUENCE [LARGE SCALE GENOMIC DNA]</scope>
    <source>
        <strain evidence="2">P1</strain>
    </source>
</reference>
<name>A0ACD0WQF7_CLALS</name>
<proteinExistence type="predicted"/>
<organism evidence="1 2">
    <name type="scientific">Clavispora lusitaniae</name>
    <name type="common">Candida lusitaniae</name>
    <dbReference type="NCBI Taxonomy" id="36911"/>
    <lineage>
        <taxon>Eukaryota</taxon>
        <taxon>Fungi</taxon>
        <taxon>Dikarya</taxon>
        <taxon>Ascomycota</taxon>
        <taxon>Saccharomycotina</taxon>
        <taxon>Pichiomycetes</taxon>
        <taxon>Metschnikowiaceae</taxon>
        <taxon>Clavispora</taxon>
    </lineage>
</organism>
<sequence length="586" mass="65726">MSLSLTHVTGVYFERLFAQNKTLSAAKAQVLLVDRFTMPIISMCYTQSQLLQQEVILVEMLDKQHSLSPMRHLNCVVFIKPEKESLAMLSAELRSPHYSQYSVFFSNSASKNDIEKLARADENEVVRSVVEVFSDYSVVNDNLFQVAVEQGANSTVNEAASLSSLLLSVKKCPAIRYEPQSLVAKRLASEMLYHINSNSNNNLFDDLNRTCDSAPVLVILDRKSDPITPLVTPWTYQSMIHELIGIEKNVVTLPESGEQLTLSEKDDFFRDAMYLNYGDLTDKFQQYVDSYKRQTKQSATSLQTQDLAELKKLLTRFPEFKKLSANILKHLNIISEIDKQISAQSLWAVGELQQTIVCGLENHNAIRSKLLQVLRDVAVSAENKVKLLLLYTAKFPTGDMEPLVSLLRDPTLTNPPPPARYFSLVANFNRVFGAGAKNLHDEHTHDNTTNNNNNNIAKLFTQNKIKIQSLFNPTNRPRSASMPKTDNIFMQYIPPLHETLGHVTGHIKTPSSLSLLVPDTVNKQYGGAAGVAPQHVVVYFKGGATYEEARLIHEMSRMGSGISYVIGGDSLLDSSSWLERMCEMVE</sequence>
<protein>
    <submittedName>
        <fullName evidence="1">Vacuolar sorting-associated protein</fullName>
    </submittedName>
</protein>
<dbReference type="Proteomes" id="UP000326582">
    <property type="component" value="Chromosome 6"/>
</dbReference>
<accession>A0ACD0WQF7</accession>
<evidence type="ECO:0000313" key="1">
    <source>
        <dbReference type="EMBL" id="QFZ29604.1"/>
    </source>
</evidence>
<keyword evidence="2" id="KW-1185">Reference proteome</keyword>
<evidence type="ECO:0000313" key="2">
    <source>
        <dbReference type="Proteomes" id="UP000326582"/>
    </source>
</evidence>